<name>R7UUP9_CAPTE</name>
<dbReference type="EMBL" id="AMQN01020704">
    <property type="status" value="NOT_ANNOTATED_CDS"/>
    <property type="molecule type" value="Genomic_DNA"/>
</dbReference>
<accession>R7UUP9</accession>
<evidence type="ECO:0000256" key="1">
    <source>
        <dbReference type="SAM" id="MobiDB-lite"/>
    </source>
</evidence>
<dbReference type="EnsemblMetazoa" id="CapteT204221">
    <property type="protein sequence ID" value="CapteP204221"/>
    <property type="gene ID" value="CapteG204221"/>
</dbReference>
<reference evidence="3" key="3">
    <citation type="submission" date="2015-06" db="UniProtKB">
        <authorList>
            <consortium name="EnsemblMetazoa"/>
        </authorList>
    </citation>
    <scope>IDENTIFICATION</scope>
</reference>
<feature type="compositionally biased region" description="Acidic residues" evidence="1">
    <location>
        <begin position="67"/>
        <end position="119"/>
    </location>
</feature>
<dbReference type="EMBL" id="KB297570">
    <property type="protein sequence ID" value="ELU10368.1"/>
    <property type="molecule type" value="Genomic_DNA"/>
</dbReference>
<feature type="region of interest" description="Disordered" evidence="1">
    <location>
        <begin position="51"/>
        <end position="119"/>
    </location>
</feature>
<evidence type="ECO:0000313" key="4">
    <source>
        <dbReference type="Proteomes" id="UP000014760"/>
    </source>
</evidence>
<reference evidence="4" key="1">
    <citation type="submission" date="2012-12" db="EMBL/GenBank/DDBJ databases">
        <authorList>
            <person name="Hellsten U."/>
            <person name="Grimwood J."/>
            <person name="Chapman J.A."/>
            <person name="Shapiro H."/>
            <person name="Aerts A."/>
            <person name="Otillar R.P."/>
            <person name="Terry A.Y."/>
            <person name="Boore J.L."/>
            <person name="Simakov O."/>
            <person name="Marletaz F."/>
            <person name="Cho S.-J."/>
            <person name="Edsinger-Gonzales E."/>
            <person name="Havlak P."/>
            <person name="Kuo D.-H."/>
            <person name="Larsson T."/>
            <person name="Lv J."/>
            <person name="Arendt D."/>
            <person name="Savage R."/>
            <person name="Osoegawa K."/>
            <person name="de Jong P."/>
            <person name="Lindberg D.R."/>
            <person name="Seaver E.C."/>
            <person name="Weisblat D.A."/>
            <person name="Putnam N.H."/>
            <person name="Grigoriev I.V."/>
            <person name="Rokhsar D.S."/>
        </authorList>
    </citation>
    <scope>NUCLEOTIDE SEQUENCE</scope>
    <source>
        <strain evidence="4">I ESC-2004</strain>
    </source>
</reference>
<dbReference type="HOGENOM" id="CLU_2063692_0_0_1"/>
<dbReference type="AlphaFoldDB" id="R7UUP9"/>
<protein>
    <submittedName>
        <fullName evidence="2 3">Uncharacterized protein</fullName>
    </submittedName>
</protein>
<sequence>MLNDRRLSLSHKTMENLLLLKINNVILTKQEKEMLLQKALDVFLQPGQKRKLTMEPSISAKRMRSDEGEEEEDDEHLEYEEEEALAIQDSDAEEETLTEDEFSEVSDCDEHESDDLALD</sequence>
<reference evidence="2 4" key="2">
    <citation type="journal article" date="2013" name="Nature">
        <title>Insights into bilaterian evolution from three spiralian genomes.</title>
        <authorList>
            <person name="Simakov O."/>
            <person name="Marletaz F."/>
            <person name="Cho S.J."/>
            <person name="Edsinger-Gonzales E."/>
            <person name="Havlak P."/>
            <person name="Hellsten U."/>
            <person name="Kuo D.H."/>
            <person name="Larsson T."/>
            <person name="Lv J."/>
            <person name="Arendt D."/>
            <person name="Savage R."/>
            <person name="Osoegawa K."/>
            <person name="de Jong P."/>
            <person name="Grimwood J."/>
            <person name="Chapman J.A."/>
            <person name="Shapiro H."/>
            <person name="Aerts A."/>
            <person name="Otillar R.P."/>
            <person name="Terry A.Y."/>
            <person name="Boore J.L."/>
            <person name="Grigoriev I.V."/>
            <person name="Lindberg D.R."/>
            <person name="Seaver E.C."/>
            <person name="Weisblat D.A."/>
            <person name="Putnam N.H."/>
            <person name="Rokhsar D.S."/>
        </authorList>
    </citation>
    <scope>NUCLEOTIDE SEQUENCE</scope>
    <source>
        <strain evidence="2 4">I ESC-2004</strain>
    </source>
</reference>
<dbReference type="Proteomes" id="UP000014760">
    <property type="component" value="Unassembled WGS sequence"/>
</dbReference>
<proteinExistence type="predicted"/>
<evidence type="ECO:0000313" key="3">
    <source>
        <dbReference type="EnsemblMetazoa" id="CapteP204221"/>
    </source>
</evidence>
<keyword evidence="4" id="KW-1185">Reference proteome</keyword>
<organism evidence="2">
    <name type="scientific">Capitella teleta</name>
    <name type="common">Polychaete worm</name>
    <dbReference type="NCBI Taxonomy" id="283909"/>
    <lineage>
        <taxon>Eukaryota</taxon>
        <taxon>Metazoa</taxon>
        <taxon>Spiralia</taxon>
        <taxon>Lophotrochozoa</taxon>
        <taxon>Annelida</taxon>
        <taxon>Polychaeta</taxon>
        <taxon>Sedentaria</taxon>
        <taxon>Scolecida</taxon>
        <taxon>Capitellidae</taxon>
        <taxon>Capitella</taxon>
    </lineage>
</organism>
<gene>
    <name evidence="2" type="ORF">CAPTEDRAFT_204221</name>
</gene>
<evidence type="ECO:0000313" key="2">
    <source>
        <dbReference type="EMBL" id="ELU10368.1"/>
    </source>
</evidence>